<dbReference type="Proteomes" id="UP000706525">
    <property type="component" value="Unassembled WGS sequence"/>
</dbReference>
<sequence length="50" mass="5618">MPGLLKAITYVFPVRLSSDQTFQMNCELADAEARANVKRHPYFDIAFVAA</sequence>
<protein>
    <submittedName>
        <fullName evidence="1">Uncharacterized protein</fullName>
    </submittedName>
</protein>
<accession>A0ABM8X5H2</accession>
<gene>
    <name evidence="1" type="ORF">LMG32289_03246</name>
</gene>
<evidence type="ECO:0000313" key="1">
    <source>
        <dbReference type="EMBL" id="CAG9175184.1"/>
    </source>
</evidence>
<proteinExistence type="predicted"/>
<dbReference type="EMBL" id="CAJZAG010000006">
    <property type="protein sequence ID" value="CAG9175184.1"/>
    <property type="molecule type" value="Genomic_DNA"/>
</dbReference>
<organism evidence="1 2">
    <name type="scientific">Cupriavidus pampae</name>
    <dbReference type="NCBI Taxonomy" id="659251"/>
    <lineage>
        <taxon>Bacteria</taxon>
        <taxon>Pseudomonadati</taxon>
        <taxon>Pseudomonadota</taxon>
        <taxon>Betaproteobacteria</taxon>
        <taxon>Burkholderiales</taxon>
        <taxon>Burkholderiaceae</taxon>
        <taxon>Cupriavidus</taxon>
    </lineage>
</organism>
<comment type="caution">
    <text evidence="1">The sequence shown here is derived from an EMBL/GenBank/DDBJ whole genome shotgun (WGS) entry which is preliminary data.</text>
</comment>
<name>A0ABM8X5H2_9BURK</name>
<evidence type="ECO:0000313" key="2">
    <source>
        <dbReference type="Proteomes" id="UP000706525"/>
    </source>
</evidence>
<reference evidence="1 2" key="1">
    <citation type="submission" date="2021-08" db="EMBL/GenBank/DDBJ databases">
        <authorList>
            <person name="Peeters C."/>
        </authorList>
    </citation>
    <scope>NUCLEOTIDE SEQUENCE [LARGE SCALE GENOMIC DNA]</scope>
    <source>
        <strain evidence="1 2">LMG 32289</strain>
    </source>
</reference>
<keyword evidence="2" id="KW-1185">Reference proteome</keyword>